<dbReference type="InterPro" id="IPR015813">
    <property type="entry name" value="Pyrv/PenolPyrv_kinase-like_dom"/>
</dbReference>
<keyword evidence="8" id="KW-0762">Sugar transport</keyword>
<evidence type="ECO:0000256" key="11">
    <source>
        <dbReference type="ARBA" id="ARBA00022723"/>
    </source>
</evidence>
<dbReference type="Gene3D" id="3.50.30.10">
    <property type="entry name" value="Phosphohistidine domain"/>
    <property type="match status" value="1"/>
</dbReference>
<dbReference type="NCBIfam" id="NF008283">
    <property type="entry name" value="PRK11061.1"/>
    <property type="match status" value="1"/>
</dbReference>
<evidence type="ECO:0000259" key="15">
    <source>
        <dbReference type="SMART" id="SM00065"/>
    </source>
</evidence>
<dbReference type="NCBIfam" id="TIGR01417">
    <property type="entry name" value="PTS_I_fam"/>
    <property type="match status" value="1"/>
</dbReference>
<evidence type="ECO:0000256" key="4">
    <source>
        <dbReference type="ARBA" id="ARBA00007837"/>
    </source>
</evidence>
<dbReference type="RefSeq" id="WP_169249888.1">
    <property type="nucleotide sequence ID" value="NZ_SPMZ01000055.1"/>
</dbReference>
<dbReference type="Pfam" id="PF00391">
    <property type="entry name" value="PEP-utilizers"/>
    <property type="match status" value="1"/>
</dbReference>
<proteinExistence type="inferred from homology"/>
<dbReference type="InterPro" id="IPR036618">
    <property type="entry name" value="PtsI_HPr-bd_sf"/>
</dbReference>
<dbReference type="PANTHER" id="PTHR46244:SF1">
    <property type="entry name" value="PHOSPHOENOLPYRUVATE-DEPENDENT PHOSPHOTRANSFERASE SYSTEM"/>
    <property type="match status" value="1"/>
</dbReference>
<evidence type="ECO:0000256" key="6">
    <source>
        <dbReference type="ARBA" id="ARBA00022448"/>
    </source>
</evidence>
<dbReference type="Gene3D" id="3.20.20.60">
    <property type="entry name" value="Phosphoenolpyruvate-binding domains"/>
    <property type="match status" value="1"/>
</dbReference>
<dbReference type="InterPro" id="IPR029016">
    <property type="entry name" value="GAF-like_dom_sf"/>
</dbReference>
<sequence>MDMHDRPTGGEHSKLASLARLIREVDSAPDMETALRVVVERTRVLMAVDACSIYFTEHERRRHVVVATAGLAPTVVGQVQFGFGKGLIGRVAESALPINLEHVPEAPHQEFVRQSGSGPFHGFLGVPITHRGEVLGVLVVRQRVVRRFDDADTAILTTLAVQLGGAIAYARASGDLCGLCRPDGAERGWIEGLPGAPGIAMGTGVVVFSSTDLAAVPNRKPEDPRMEEQHLRQAVTRVQEEIRQLSADLDGTLSAADRALFDAYALILDSPEIVEATVARIHQENWAPGALRQTIEGYTRHFDAMEDPYLRERGADIRGLGNRILAHLRGGSGTTGDDPSSIILIGHQLNAIDLGLAPRDRVRGLISAEGSSLSHLSILARALGIPAVVGIGRIPLEHLDGQEVVVDGNRGWVYPRPNPTLRQEIERLIREEWGLESDLKTLRDLPAKTLDGMEVFLHTNAGLIADVPLMMAVGSAGIGLFRSELLFMRYDRFPSEQEQMKVYRQMLEAVAPLPVNLRTLDVGGDKPLPYLPLVERNPMLGWRGIRLTLDHPELFLTQLRAALRANVGLGNLRLLLPMVNGVAEVEETLTLIDQAHHQLLEEGIASSRPPVGLMIEVPSAVYQAEELARRVDFFSVGTNDLAQYLLAIDRGNLHVSQRLDPLHPAVLRALWHVVDASRQAGKPVAVCGEMAGDPAGALLLLGLGFRHLSVSAAVLPRVKWAIRSVDFSHMASLARQALTLEKPEAIRRLLEQTLKDAGLDRLGGAVSENGKTVREARAATGTPRYPGSTAKKEQRGHD</sequence>
<evidence type="ECO:0000256" key="12">
    <source>
        <dbReference type="ARBA" id="ARBA00022777"/>
    </source>
</evidence>
<evidence type="ECO:0000256" key="13">
    <source>
        <dbReference type="ARBA" id="ARBA00022842"/>
    </source>
</evidence>
<keyword evidence="9 16" id="KW-0808">Transferase</keyword>
<keyword evidence="17" id="KW-1185">Reference proteome</keyword>
<dbReference type="SUPFAM" id="SSF51621">
    <property type="entry name" value="Phosphoenolpyruvate/pyruvate domain"/>
    <property type="match status" value="1"/>
</dbReference>
<evidence type="ECO:0000256" key="1">
    <source>
        <dbReference type="ARBA" id="ARBA00000683"/>
    </source>
</evidence>
<evidence type="ECO:0000256" key="2">
    <source>
        <dbReference type="ARBA" id="ARBA00001946"/>
    </source>
</evidence>
<evidence type="ECO:0000256" key="7">
    <source>
        <dbReference type="ARBA" id="ARBA00022490"/>
    </source>
</evidence>
<dbReference type="Pfam" id="PF02896">
    <property type="entry name" value="PEP-utilizers_C"/>
    <property type="match status" value="1"/>
</dbReference>
<keyword evidence="6" id="KW-0813">Transport</keyword>
<protein>
    <recommendedName>
        <fullName evidence="5">phosphoenolpyruvate--protein phosphotransferase</fullName>
        <ecNumber evidence="5">2.7.3.9</ecNumber>
    </recommendedName>
</protein>
<evidence type="ECO:0000313" key="16">
    <source>
        <dbReference type="EMBL" id="NMQ20620.1"/>
    </source>
</evidence>
<dbReference type="InterPro" id="IPR008731">
    <property type="entry name" value="PTS_EIN"/>
</dbReference>
<evidence type="ECO:0000256" key="8">
    <source>
        <dbReference type="ARBA" id="ARBA00022597"/>
    </source>
</evidence>
<dbReference type="InterPro" id="IPR050499">
    <property type="entry name" value="PEP-utilizing_PTS_enzyme"/>
</dbReference>
<dbReference type="Pfam" id="PF01590">
    <property type="entry name" value="GAF"/>
    <property type="match status" value="1"/>
</dbReference>
<dbReference type="GO" id="GO:0008965">
    <property type="term" value="F:phosphoenolpyruvate-protein phosphotransferase activity"/>
    <property type="evidence" value="ECO:0007669"/>
    <property type="project" value="UniProtKB-EC"/>
</dbReference>
<dbReference type="InterPro" id="IPR003018">
    <property type="entry name" value="GAF"/>
</dbReference>
<evidence type="ECO:0000256" key="3">
    <source>
        <dbReference type="ARBA" id="ARBA00004496"/>
    </source>
</evidence>
<accession>A0ABX1TMH7</accession>
<keyword evidence="7" id="KW-0963">Cytoplasm</keyword>
<dbReference type="PRINTS" id="PR01736">
    <property type="entry name" value="PHPHTRNFRASE"/>
</dbReference>
<dbReference type="InterPro" id="IPR040442">
    <property type="entry name" value="Pyrv_kinase-like_dom_sf"/>
</dbReference>
<dbReference type="InterPro" id="IPR006318">
    <property type="entry name" value="PTS_EI-like"/>
</dbReference>
<gene>
    <name evidence="16" type="primary">ptsP</name>
    <name evidence="16" type="ORF">E4P82_16305</name>
</gene>
<organism evidence="16 17">
    <name type="scientific">Candidatus Competibacter phosphatis</name>
    <dbReference type="NCBI Taxonomy" id="221280"/>
    <lineage>
        <taxon>Bacteria</taxon>
        <taxon>Pseudomonadati</taxon>
        <taxon>Pseudomonadota</taxon>
        <taxon>Gammaproteobacteria</taxon>
        <taxon>Candidatus Competibacteraceae</taxon>
        <taxon>Candidatus Competibacter</taxon>
    </lineage>
</organism>
<evidence type="ECO:0000256" key="10">
    <source>
        <dbReference type="ARBA" id="ARBA00022683"/>
    </source>
</evidence>
<feature type="region of interest" description="Disordered" evidence="14">
    <location>
        <begin position="765"/>
        <end position="798"/>
    </location>
</feature>
<dbReference type="SUPFAM" id="SSF55781">
    <property type="entry name" value="GAF domain-like"/>
    <property type="match status" value="1"/>
</dbReference>
<dbReference type="InterPro" id="IPR008279">
    <property type="entry name" value="PEP-util_enz_mobile_dom"/>
</dbReference>
<evidence type="ECO:0000256" key="9">
    <source>
        <dbReference type="ARBA" id="ARBA00022679"/>
    </source>
</evidence>
<dbReference type="Gene3D" id="1.10.274.10">
    <property type="entry name" value="PtsI, HPr-binding domain"/>
    <property type="match status" value="1"/>
</dbReference>
<keyword evidence="11" id="KW-0479">Metal-binding</keyword>
<keyword evidence="13" id="KW-0460">Magnesium</keyword>
<dbReference type="PANTHER" id="PTHR46244">
    <property type="entry name" value="PHOSPHOENOLPYRUVATE-PROTEIN PHOSPHOTRANSFERASE"/>
    <property type="match status" value="1"/>
</dbReference>
<dbReference type="SUPFAM" id="SSF52009">
    <property type="entry name" value="Phosphohistidine domain"/>
    <property type="match status" value="1"/>
</dbReference>
<evidence type="ECO:0000256" key="5">
    <source>
        <dbReference type="ARBA" id="ARBA00012232"/>
    </source>
</evidence>
<keyword evidence="10" id="KW-0598">Phosphotransferase system</keyword>
<evidence type="ECO:0000313" key="17">
    <source>
        <dbReference type="Proteomes" id="UP000760480"/>
    </source>
</evidence>
<dbReference type="InterPro" id="IPR036637">
    <property type="entry name" value="Phosphohistidine_dom_sf"/>
</dbReference>
<comment type="similarity">
    <text evidence="4">Belongs to the PEP-utilizing enzyme family.</text>
</comment>
<comment type="subcellular location">
    <subcellularLocation>
        <location evidence="3">Cytoplasm</location>
    </subcellularLocation>
</comment>
<feature type="domain" description="GAF" evidence="15">
    <location>
        <begin position="30"/>
        <end position="177"/>
    </location>
</feature>
<evidence type="ECO:0000256" key="14">
    <source>
        <dbReference type="SAM" id="MobiDB-lite"/>
    </source>
</evidence>
<dbReference type="EC" id="2.7.3.9" evidence="5"/>
<comment type="cofactor">
    <cofactor evidence="2">
        <name>Mg(2+)</name>
        <dbReference type="ChEBI" id="CHEBI:18420"/>
    </cofactor>
</comment>
<dbReference type="InterPro" id="IPR023151">
    <property type="entry name" value="PEP_util_CS"/>
</dbReference>
<dbReference type="Proteomes" id="UP000760480">
    <property type="component" value="Unassembled WGS sequence"/>
</dbReference>
<dbReference type="InterPro" id="IPR000121">
    <property type="entry name" value="PEP_util_C"/>
</dbReference>
<comment type="caution">
    <text evidence="16">The sequence shown here is derived from an EMBL/GenBank/DDBJ whole genome shotgun (WGS) entry which is preliminary data.</text>
</comment>
<dbReference type="SMART" id="SM00065">
    <property type="entry name" value="GAF"/>
    <property type="match status" value="1"/>
</dbReference>
<dbReference type="SUPFAM" id="SSF47831">
    <property type="entry name" value="Enzyme I of the PEP:sugar phosphotransferase system HPr-binding (sub)domain"/>
    <property type="match status" value="1"/>
</dbReference>
<dbReference type="PROSITE" id="PS00742">
    <property type="entry name" value="PEP_ENZYMES_2"/>
    <property type="match status" value="1"/>
</dbReference>
<keyword evidence="12" id="KW-0418">Kinase</keyword>
<dbReference type="Pfam" id="PF05524">
    <property type="entry name" value="PEP-utilisers_N"/>
    <property type="match status" value="1"/>
</dbReference>
<comment type="catalytic activity">
    <reaction evidence="1">
        <text>L-histidyl-[protein] + phosphoenolpyruvate = N(pros)-phospho-L-histidyl-[protein] + pyruvate</text>
        <dbReference type="Rhea" id="RHEA:23880"/>
        <dbReference type="Rhea" id="RHEA-COMP:9745"/>
        <dbReference type="Rhea" id="RHEA-COMP:9746"/>
        <dbReference type="ChEBI" id="CHEBI:15361"/>
        <dbReference type="ChEBI" id="CHEBI:29979"/>
        <dbReference type="ChEBI" id="CHEBI:58702"/>
        <dbReference type="ChEBI" id="CHEBI:64837"/>
        <dbReference type="EC" id="2.7.3.9"/>
    </reaction>
</comment>
<dbReference type="Gene3D" id="3.30.450.40">
    <property type="match status" value="1"/>
</dbReference>
<dbReference type="EMBL" id="SPMZ01000055">
    <property type="protein sequence ID" value="NMQ20620.1"/>
    <property type="molecule type" value="Genomic_DNA"/>
</dbReference>
<reference evidence="16 17" key="1">
    <citation type="submission" date="2019-03" db="EMBL/GenBank/DDBJ databases">
        <title>Metabolic reconstructions from genomes of highly enriched 'Candidatus Accumulibacter' and 'Candidatus Competibacter' bioreactor populations.</title>
        <authorList>
            <person name="Annavajhala M.K."/>
            <person name="Welles L."/>
            <person name="Abbas B."/>
            <person name="Sorokin D."/>
            <person name="Park H."/>
            <person name="Van Loosdrecht M."/>
            <person name="Chandran K."/>
        </authorList>
    </citation>
    <scope>NUCLEOTIDE SEQUENCE [LARGE SCALE GENOMIC DNA]</scope>
    <source>
        <strain evidence="16 17">SBR_G</strain>
    </source>
</reference>
<name>A0ABX1TMH7_9GAMM</name>